<keyword evidence="1 3" id="KW-0547">Nucleotide-binding</keyword>
<dbReference type="GO" id="GO:0010506">
    <property type="term" value="P:regulation of autophagy"/>
    <property type="evidence" value="ECO:0007669"/>
    <property type="project" value="InterPro"/>
</dbReference>
<protein>
    <submittedName>
        <fullName evidence="7">Kinase-like protein</fullName>
    </submittedName>
    <submittedName>
        <fullName evidence="6">Protein kinase, ATP binding site domain-containing protein</fullName>
    </submittedName>
</protein>
<evidence type="ECO:0000256" key="2">
    <source>
        <dbReference type="ARBA" id="ARBA00022840"/>
    </source>
</evidence>
<dbReference type="STRING" id="988480.A0A075B238"/>
<dbReference type="OMA" id="VESGCIG"/>
<evidence type="ECO:0000313" key="6">
    <source>
        <dbReference type="EMBL" id="EPZ34888.1"/>
    </source>
</evidence>
<keyword evidence="2 3" id="KW-0067">ATP-binding</keyword>
<proteinExistence type="inferred from homology"/>
<dbReference type="InterPro" id="IPR008271">
    <property type="entry name" value="Ser/Thr_kinase_AS"/>
</dbReference>
<sequence length="223" mass="25105">MVVTNPSHSSKVDISNSDKSSILFKSQFDADDFFAAIRECPGVESGCIGPYRVLKKLGHGSFSTVLKGTLDGKEMVALKLISINLLKKSPKARLSLVREIRALKEHPNFVKIHDVFKTNDYICLVMEYIDGGELFNYVADNDGLSAFEAKDIFHQLVRAIKYMHSIDLVHRDLKLENILLLMSPKKRLLVKIIDFGLTRSIRDCDLLSTRCGSEEYTAPEIIL</sequence>
<dbReference type="PROSITE" id="PS50011">
    <property type="entry name" value="PROTEIN_KINASE_DOM"/>
    <property type="match status" value="1"/>
</dbReference>
<dbReference type="GO" id="GO:0005737">
    <property type="term" value="C:cytoplasm"/>
    <property type="evidence" value="ECO:0007669"/>
    <property type="project" value="TreeGrafter"/>
</dbReference>
<accession>A0A075B238</accession>
<dbReference type="Gene3D" id="1.10.510.10">
    <property type="entry name" value="Transferase(Phosphotransferase) domain 1"/>
    <property type="match status" value="1"/>
</dbReference>
<gene>
    <name evidence="6" type="ORF">O9G_002019</name>
    <name evidence="7" type="ORF">ROZALSC1DRAFT_29731</name>
</gene>
<evidence type="ECO:0000313" key="9">
    <source>
        <dbReference type="Proteomes" id="UP000281549"/>
    </source>
</evidence>
<feature type="binding site" evidence="3">
    <location>
        <position position="79"/>
    </location>
    <ligand>
        <name>ATP</name>
        <dbReference type="ChEBI" id="CHEBI:30616"/>
    </ligand>
</feature>
<dbReference type="GO" id="GO:0005524">
    <property type="term" value="F:ATP binding"/>
    <property type="evidence" value="ECO:0007669"/>
    <property type="project" value="UniProtKB-UniRule"/>
</dbReference>
<name>A0A075B238_ROZAC</name>
<dbReference type="SUPFAM" id="SSF56112">
    <property type="entry name" value="Protein kinase-like (PK-like)"/>
    <property type="match status" value="1"/>
</dbReference>
<dbReference type="Proteomes" id="UP000281549">
    <property type="component" value="Unassembled WGS sequence"/>
</dbReference>
<dbReference type="PANTHER" id="PTHR24348:SF68">
    <property type="entry name" value="SERINE_THREONINE-PROTEIN KINASE ATG1C"/>
    <property type="match status" value="1"/>
</dbReference>
<evidence type="ECO:0000313" key="8">
    <source>
        <dbReference type="Proteomes" id="UP000030755"/>
    </source>
</evidence>
<dbReference type="HOGENOM" id="CLU_000288_63_0_1"/>
<keyword evidence="8" id="KW-1185">Reference proteome</keyword>
<evidence type="ECO:0000256" key="3">
    <source>
        <dbReference type="PROSITE-ProRule" id="PRU10141"/>
    </source>
</evidence>
<evidence type="ECO:0000259" key="5">
    <source>
        <dbReference type="PROSITE" id="PS50011"/>
    </source>
</evidence>
<dbReference type="AlphaFoldDB" id="A0A075B238"/>
<keyword evidence="6" id="KW-0808">Transferase</keyword>
<dbReference type="PROSITE" id="PS00107">
    <property type="entry name" value="PROTEIN_KINASE_ATP"/>
    <property type="match status" value="1"/>
</dbReference>
<dbReference type="EMBL" id="ML005415">
    <property type="protein sequence ID" value="RKP18601.1"/>
    <property type="molecule type" value="Genomic_DNA"/>
</dbReference>
<dbReference type="InterPro" id="IPR017441">
    <property type="entry name" value="Protein_kinase_ATP_BS"/>
</dbReference>
<dbReference type="Pfam" id="PF00069">
    <property type="entry name" value="Pkinase"/>
    <property type="match status" value="1"/>
</dbReference>
<dbReference type="OrthoDB" id="242910at2759"/>
<keyword evidence="4" id="KW-0723">Serine/threonine-protein kinase</keyword>
<comment type="similarity">
    <text evidence="4">Belongs to the protein kinase superfamily.</text>
</comment>
<dbReference type="InterPro" id="IPR000719">
    <property type="entry name" value="Prot_kinase_dom"/>
</dbReference>
<dbReference type="SMART" id="SM00220">
    <property type="entry name" value="S_TKc"/>
    <property type="match status" value="1"/>
</dbReference>
<keyword evidence="6" id="KW-0418">Kinase</keyword>
<dbReference type="PROSITE" id="PS00108">
    <property type="entry name" value="PROTEIN_KINASE_ST"/>
    <property type="match status" value="1"/>
</dbReference>
<evidence type="ECO:0000256" key="4">
    <source>
        <dbReference type="RuleBase" id="RU000304"/>
    </source>
</evidence>
<reference evidence="9" key="2">
    <citation type="journal article" date="2018" name="Nat. Microbiol.">
        <title>Leveraging single-cell genomics to expand the fungal tree of life.</title>
        <authorList>
            <person name="Ahrendt S.R."/>
            <person name="Quandt C.A."/>
            <person name="Ciobanu D."/>
            <person name="Clum A."/>
            <person name="Salamov A."/>
            <person name="Andreopoulos B."/>
            <person name="Cheng J.F."/>
            <person name="Woyke T."/>
            <person name="Pelin A."/>
            <person name="Henrissat B."/>
            <person name="Reynolds N.K."/>
            <person name="Benny G.L."/>
            <person name="Smith M.E."/>
            <person name="James T.Y."/>
            <person name="Grigoriev I.V."/>
        </authorList>
    </citation>
    <scope>NUCLEOTIDE SEQUENCE [LARGE SCALE GENOMIC DNA]</scope>
    <source>
        <strain evidence="9">CSF55</strain>
    </source>
</reference>
<dbReference type="Proteomes" id="UP000030755">
    <property type="component" value="Unassembled WGS sequence"/>
</dbReference>
<dbReference type="PANTHER" id="PTHR24348">
    <property type="entry name" value="SERINE/THREONINE-PROTEIN KINASE UNC-51-RELATED"/>
    <property type="match status" value="1"/>
</dbReference>
<evidence type="ECO:0000256" key="1">
    <source>
        <dbReference type="ARBA" id="ARBA00022741"/>
    </source>
</evidence>
<reference evidence="7" key="3">
    <citation type="submission" date="2018-08" db="EMBL/GenBank/DDBJ databases">
        <title>Leveraging single-cell genomics to expand the Fungal Tree of Life.</title>
        <authorList>
            <consortium name="DOE Joint Genome Institute"/>
            <person name="Ahrendt S.R."/>
            <person name="Quandt C.A."/>
            <person name="Ciobanu D."/>
            <person name="Clum A."/>
            <person name="Salamov A."/>
            <person name="Andreopoulos B."/>
            <person name="Cheng J.-F."/>
            <person name="Woyke T."/>
            <person name="Pelin A."/>
            <person name="Henrissat B."/>
            <person name="Reynolds N."/>
            <person name="Benny G.L."/>
            <person name="Smith M.E."/>
            <person name="James T.Y."/>
            <person name="Grigoriev I.V."/>
        </authorList>
    </citation>
    <scope>NUCLEOTIDE SEQUENCE</scope>
    <source>
        <strain evidence="7">CSF55</strain>
    </source>
</reference>
<dbReference type="InterPro" id="IPR011009">
    <property type="entry name" value="Kinase-like_dom_sf"/>
</dbReference>
<feature type="domain" description="Protein kinase" evidence="5">
    <location>
        <begin position="51"/>
        <end position="223"/>
    </location>
</feature>
<dbReference type="GO" id="GO:0004674">
    <property type="term" value="F:protein serine/threonine kinase activity"/>
    <property type="evidence" value="ECO:0007669"/>
    <property type="project" value="UniProtKB-KW"/>
</dbReference>
<evidence type="ECO:0000313" key="7">
    <source>
        <dbReference type="EMBL" id="RKP18601.1"/>
    </source>
</evidence>
<dbReference type="InterPro" id="IPR045269">
    <property type="entry name" value="Atg1-like"/>
</dbReference>
<reference evidence="6 8" key="1">
    <citation type="journal article" date="2013" name="Curr. Biol.">
        <title>Shared signatures of parasitism and phylogenomics unite Cryptomycota and microsporidia.</title>
        <authorList>
            <person name="James T.Y."/>
            <person name="Pelin A."/>
            <person name="Bonen L."/>
            <person name="Ahrendt S."/>
            <person name="Sain D."/>
            <person name="Corradi N."/>
            <person name="Stajich J.E."/>
        </authorList>
    </citation>
    <scope>NUCLEOTIDE SEQUENCE [LARGE SCALE GENOMIC DNA]</scope>
    <source>
        <strain evidence="6">CSF55</strain>
        <strain evidence="6">CSF55</strain>
    </source>
</reference>
<dbReference type="EMBL" id="KE560904">
    <property type="protein sequence ID" value="EPZ34888.1"/>
    <property type="molecule type" value="Genomic_DNA"/>
</dbReference>
<organism evidence="6 8">
    <name type="scientific">Rozella allomycis (strain CSF55)</name>
    <dbReference type="NCBI Taxonomy" id="988480"/>
    <lineage>
        <taxon>Eukaryota</taxon>
        <taxon>Fungi</taxon>
        <taxon>Fungi incertae sedis</taxon>
        <taxon>Cryptomycota</taxon>
        <taxon>Cryptomycota incertae sedis</taxon>
        <taxon>Rozella</taxon>
    </lineage>
</organism>